<feature type="transmembrane region" description="Helical" evidence="1">
    <location>
        <begin position="83"/>
        <end position="101"/>
    </location>
</feature>
<proteinExistence type="predicted"/>
<dbReference type="Proteomes" id="UP000192756">
    <property type="component" value="Unassembled WGS sequence"/>
</dbReference>
<reference evidence="3" key="1">
    <citation type="submission" date="2017-04" db="EMBL/GenBank/DDBJ databases">
        <authorList>
            <person name="Varghese N."/>
            <person name="Submissions S."/>
        </authorList>
    </citation>
    <scope>NUCLEOTIDE SEQUENCE [LARGE SCALE GENOMIC DNA]</scope>
    <source>
        <strain evidence="3">DSM 12126</strain>
    </source>
</reference>
<keyword evidence="1" id="KW-0472">Membrane</keyword>
<keyword evidence="1" id="KW-1133">Transmembrane helix</keyword>
<evidence type="ECO:0000313" key="3">
    <source>
        <dbReference type="Proteomes" id="UP000192756"/>
    </source>
</evidence>
<feature type="transmembrane region" description="Helical" evidence="1">
    <location>
        <begin position="54"/>
        <end position="71"/>
    </location>
</feature>
<gene>
    <name evidence="2" type="ORF">SAMN04488524_3176</name>
</gene>
<protein>
    <submittedName>
        <fullName evidence="2">Uncharacterized protein</fullName>
    </submittedName>
</protein>
<accession>A0A1W2CRC9</accession>
<name>A0A1W2CRC9_9SPHI</name>
<dbReference type="EMBL" id="FWXT01000002">
    <property type="protein sequence ID" value="SMC87761.1"/>
    <property type="molecule type" value="Genomic_DNA"/>
</dbReference>
<dbReference type="AlphaFoldDB" id="A0A1W2CRC9"/>
<organism evidence="2 3">
    <name type="scientific">Pedobacter africanus</name>
    <dbReference type="NCBI Taxonomy" id="151894"/>
    <lineage>
        <taxon>Bacteria</taxon>
        <taxon>Pseudomonadati</taxon>
        <taxon>Bacteroidota</taxon>
        <taxon>Sphingobacteriia</taxon>
        <taxon>Sphingobacteriales</taxon>
        <taxon>Sphingobacteriaceae</taxon>
        <taxon>Pedobacter</taxon>
    </lineage>
</organism>
<sequence length="204" mass="23991">MQYDFSQQKLFEKRRFRFMNDGLFVHSSTMGKTHEYEVKYENIGTKIITWKNGLSIYLLVAGFLTVVSVILHFDDSPPKVDLGVQIFVAVIVVICISLYFITYKKARYITNTNNTHPIEIFSTIPNTQAVDNFIQEVLSRRRAFLLERFGKLNRNLSYEPQYYNLIWLLDNEVIDQKEYDQKLAELNQMYPSTPVVKGFTFENK</sequence>
<keyword evidence="1" id="KW-0812">Transmembrane</keyword>
<evidence type="ECO:0000256" key="1">
    <source>
        <dbReference type="SAM" id="Phobius"/>
    </source>
</evidence>
<evidence type="ECO:0000313" key="2">
    <source>
        <dbReference type="EMBL" id="SMC87761.1"/>
    </source>
</evidence>
<dbReference type="STRING" id="151894.SAMN04488524_3176"/>
<keyword evidence="3" id="KW-1185">Reference proteome</keyword>